<evidence type="ECO:0000256" key="4">
    <source>
        <dbReference type="PROSITE-ProRule" id="PRU00134"/>
    </source>
</evidence>
<evidence type="ECO:0000313" key="6">
    <source>
        <dbReference type="EMBL" id="GMI25500.1"/>
    </source>
</evidence>
<dbReference type="Proteomes" id="UP001165060">
    <property type="component" value="Unassembled WGS sequence"/>
</dbReference>
<dbReference type="InterPro" id="IPR002893">
    <property type="entry name" value="Znf_MYND"/>
</dbReference>
<feature type="domain" description="MYND-type" evidence="5">
    <location>
        <begin position="9"/>
        <end position="51"/>
    </location>
</feature>
<evidence type="ECO:0000313" key="7">
    <source>
        <dbReference type="Proteomes" id="UP001165060"/>
    </source>
</evidence>
<evidence type="ECO:0000256" key="3">
    <source>
        <dbReference type="ARBA" id="ARBA00022833"/>
    </source>
</evidence>
<reference evidence="6 7" key="1">
    <citation type="journal article" date="2023" name="Commun. Biol.">
        <title>Genome analysis of Parmales, the sister group of diatoms, reveals the evolutionary specialization of diatoms from phago-mixotrophs to photoautotrophs.</title>
        <authorList>
            <person name="Ban H."/>
            <person name="Sato S."/>
            <person name="Yoshikawa S."/>
            <person name="Yamada K."/>
            <person name="Nakamura Y."/>
            <person name="Ichinomiya M."/>
            <person name="Sato N."/>
            <person name="Blanc-Mathieu R."/>
            <person name="Endo H."/>
            <person name="Kuwata A."/>
            <person name="Ogata H."/>
        </authorList>
    </citation>
    <scope>NUCLEOTIDE SEQUENCE [LARGE SCALE GENOMIC DNA]</scope>
</reference>
<evidence type="ECO:0000256" key="2">
    <source>
        <dbReference type="ARBA" id="ARBA00022771"/>
    </source>
</evidence>
<dbReference type="Gene3D" id="6.10.140.2220">
    <property type="match status" value="1"/>
</dbReference>
<accession>A0ABQ6MG59</accession>
<evidence type="ECO:0000259" key="5">
    <source>
        <dbReference type="PROSITE" id="PS50865"/>
    </source>
</evidence>
<comment type="caution">
    <text evidence="6">The sequence shown here is derived from an EMBL/GenBank/DDBJ whole genome shotgun (WGS) entry which is preliminary data.</text>
</comment>
<dbReference type="EMBL" id="BRYB01002791">
    <property type="protein sequence ID" value="GMI25500.1"/>
    <property type="molecule type" value="Genomic_DNA"/>
</dbReference>
<proteinExistence type="predicted"/>
<keyword evidence="1" id="KW-0479">Metal-binding</keyword>
<dbReference type="Pfam" id="PF01753">
    <property type="entry name" value="zf-MYND"/>
    <property type="match status" value="1"/>
</dbReference>
<keyword evidence="2 4" id="KW-0863">Zinc-finger</keyword>
<dbReference type="PROSITE" id="PS50865">
    <property type="entry name" value="ZF_MYND_2"/>
    <property type="match status" value="1"/>
</dbReference>
<dbReference type="SUPFAM" id="SSF144232">
    <property type="entry name" value="HIT/MYND zinc finger-like"/>
    <property type="match status" value="1"/>
</dbReference>
<keyword evidence="7" id="KW-1185">Reference proteome</keyword>
<feature type="non-terminal residue" evidence="6">
    <location>
        <position position="1"/>
    </location>
</feature>
<sequence length="71" mass="7956">YLEGKPFCCEICFAGKGPLSPNRLMFCHCRTVAYCSAECQKKDWKKHKVVCGGKLEEDGSVSSQALRVKKK</sequence>
<protein>
    <recommendedName>
        <fullName evidence="5">MYND-type domain-containing protein</fullName>
    </recommendedName>
</protein>
<evidence type="ECO:0000256" key="1">
    <source>
        <dbReference type="ARBA" id="ARBA00022723"/>
    </source>
</evidence>
<organism evidence="6 7">
    <name type="scientific">Tetraparma gracilis</name>
    <dbReference type="NCBI Taxonomy" id="2962635"/>
    <lineage>
        <taxon>Eukaryota</taxon>
        <taxon>Sar</taxon>
        <taxon>Stramenopiles</taxon>
        <taxon>Ochrophyta</taxon>
        <taxon>Bolidophyceae</taxon>
        <taxon>Parmales</taxon>
        <taxon>Triparmaceae</taxon>
        <taxon>Tetraparma</taxon>
    </lineage>
</organism>
<keyword evidence="3" id="KW-0862">Zinc</keyword>
<gene>
    <name evidence="6" type="ORF">TeGR_g1310</name>
</gene>
<name>A0ABQ6MG59_9STRA</name>